<feature type="compositionally biased region" description="Basic and acidic residues" evidence="1">
    <location>
        <begin position="65"/>
        <end position="90"/>
    </location>
</feature>
<protein>
    <submittedName>
        <fullName evidence="2">Uncharacterized protein</fullName>
    </submittedName>
</protein>
<gene>
    <name evidence="2" type="ORF">VFH_IV058240</name>
</gene>
<organism evidence="2 3">
    <name type="scientific">Vicia faba</name>
    <name type="common">Broad bean</name>
    <name type="synonym">Faba vulgaris</name>
    <dbReference type="NCBI Taxonomy" id="3906"/>
    <lineage>
        <taxon>Eukaryota</taxon>
        <taxon>Viridiplantae</taxon>
        <taxon>Streptophyta</taxon>
        <taxon>Embryophyta</taxon>
        <taxon>Tracheophyta</taxon>
        <taxon>Spermatophyta</taxon>
        <taxon>Magnoliopsida</taxon>
        <taxon>eudicotyledons</taxon>
        <taxon>Gunneridae</taxon>
        <taxon>Pentapetalae</taxon>
        <taxon>rosids</taxon>
        <taxon>fabids</taxon>
        <taxon>Fabales</taxon>
        <taxon>Fabaceae</taxon>
        <taxon>Papilionoideae</taxon>
        <taxon>50 kb inversion clade</taxon>
        <taxon>NPAAA clade</taxon>
        <taxon>Hologalegina</taxon>
        <taxon>IRL clade</taxon>
        <taxon>Fabeae</taxon>
        <taxon>Vicia</taxon>
    </lineage>
</organism>
<accession>A0AAV1ADY6</accession>
<evidence type="ECO:0000256" key="1">
    <source>
        <dbReference type="SAM" id="MobiDB-lite"/>
    </source>
</evidence>
<keyword evidence="3" id="KW-1185">Reference proteome</keyword>
<sequence length="99" mass="11842">MPMEMMLTCLHAYSILLFRNSNSKSIPRQTRNEELTIMNFPNIVLNSNCKRLQLERLASPQGPEPPRETKRFPKIEKRLPWKKAKEGFERRRNRMNSRN</sequence>
<feature type="region of interest" description="Disordered" evidence="1">
    <location>
        <begin position="56"/>
        <end position="99"/>
    </location>
</feature>
<evidence type="ECO:0000313" key="2">
    <source>
        <dbReference type="EMBL" id="CAI8607868.1"/>
    </source>
</evidence>
<dbReference type="Proteomes" id="UP001157006">
    <property type="component" value="Chromosome 4"/>
</dbReference>
<evidence type="ECO:0000313" key="3">
    <source>
        <dbReference type="Proteomes" id="UP001157006"/>
    </source>
</evidence>
<dbReference type="AlphaFoldDB" id="A0AAV1ADY6"/>
<reference evidence="2 3" key="1">
    <citation type="submission" date="2023-01" db="EMBL/GenBank/DDBJ databases">
        <authorList>
            <person name="Kreplak J."/>
        </authorList>
    </citation>
    <scope>NUCLEOTIDE SEQUENCE [LARGE SCALE GENOMIC DNA]</scope>
</reference>
<proteinExistence type="predicted"/>
<dbReference type="EMBL" id="OX451739">
    <property type="protein sequence ID" value="CAI8607868.1"/>
    <property type="molecule type" value="Genomic_DNA"/>
</dbReference>
<name>A0AAV1ADY6_VICFA</name>